<comment type="caution">
    <text evidence="3">The sequence shown here is derived from an EMBL/GenBank/DDBJ whole genome shotgun (WGS) entry which is preliminary data.</text>
</comment>
<name>A0A2N5SB65_9BASI</name>
<feature type="region of interest" description="Disordered" evidence="1">
    <location>
        <begin position="53"/>
        <end position="77"/>
    </location>
</feature>
<keyword evidence="4" id="KW-1185">Reference proteome</keyword>
<dbReference type="Pfam" id="PF05699">
    <property type="entry name" value="Dimer_Tnp_hAT"/>
    <property type="match status" value="1"/>
</dbReference>
<feature type="domain" description="HAT C-terminal dimerisation" evidence="2">
    <location>
        <begin position="100"/>
        <end position="152"/>
    </location>
</feature>
<reference evidence="3 4" key="1">
    <citation type="submission" date="2017-11" db="EMBL/GenBank/DDBJ databases">
        <title>De novo assembly and phasing of dikaryotic genomes from two isolates of Puccinia coronata f. sp. avenae, the causal agent of oat crown rust.</title>
        <authorList>
            <person name="Miller M.E."/>
            <person name="Zhang Y."/>
            <person name="Omidvar V."/>
            <person name="Sperschneider J."/>
            <person name="Schwessinger B."/>
            <person name="Raley C."/>
            <person name="Palmer J.M."/>
            <person name="Garnica D."/>
            <person name="Upadhyaya N."/>
            <person name="Rathjen J."/>
            <person name="Taylor J.M."/>
            <person name="Park R.F."/>
            <person name="Dodds P.N."/>
            <person name="Hirsch C.D."/>
            <person name="Kianian S.F."/>
            <person name="Figueroa M."/>
        </authorList>
    </citation>
    <scope>NUCLEOTIDE SEQUENCE [LARGE SCALE GENOMIC DNA]</scope>
    <source>
        <strain evidence="3">12NC29</strain>
    </source>
</reference>
<gene>
    <name evidence="3" type="ORF">PCANC_23161</name>
</gene>
<dbReference type="AlphaFoldDB" id="A0A2N5SB65"/>
<protein>
    <recommendedName>
        <fullName evidence="2">HAT C-terminal dimerisation domain-containing protein</fullName>
    </recommendedName>
</protein>
<dbReference type="InterPro" id="IPR012337">
    <property type="entry name" value="RNaseH-like_sf"/>
</dbReference>
<dbReference type="OrthoDB" id="2409584at2759"/>
<dbReference type="GO" id="GO:0046983">
    <property type="term" value="F:protein dimerization activity"/>
    <property type="evidence" value="ECO:0007669"/>
    <property type="project" value="InterPro"/>
</dbReference>
<evidence type="ECO:0000313" key="3">
    <source>
        <dbReference type="EMBL" id="PLW10455.1"/>
    </source>
</evidence>
<dbReference type="EMBL" id="PGCJ01001059">
    <property type="protein sequence ID" value="PLW10455.1"/>
    <property type="molecule type" value="Genomic_DNA"/>
</dbReference>
<feature type="compositionally biased region" description="Low complexity" evidence="1">
    <location>
        <begin position="60"/>
        <end position="76"/>
    </location>
</feature>
<dbReference type="PANTHER" id="PTHR23272:SF21">
    <property type="entry name" value="BED ZINC FINGER AND HAT DIMERIZATION DOMAIN-CONTAINING PROTEIN"/>
    <property type="match status" value="1"/>
</dbReference>
<evidence type="ECO:0000256" key="1">
    <source>
        <dbReference type="SAM" id="MobiDB-lite"/>
    </source>
</evidence>
<proteinExistence type="predicted"/>
<dbReference type="SUPFAM" id="SSF53098">
    <property type="entry name" value="Ribonuclease H-like"/>
    <property type="match status" value="1"/>
</dbReference>
<dbReference type="InterPro" id="IPR008906">
    <property type="entry name" value="HATC_C_dom"/>
</dbReference>
<organism evidence="3 4">
    <name type="scientific">Puccinia coronata f. sp. avenae</name>
    <dbReference type="NCBI Taxonomy" id="200324"/>
    <lineage>
        <taxon>Eukaryota</taxon>
        <taxon>Fungi</taxon>
        <taxon>Dikarya</taxon>
        <taxon>Basidiomycota</taxon>
        <taxon>Pucciniomycotina</taxon>
        <taxon>Pucciniomycetes</taxon>
        <taxon>Pucciniales</taxon>
        <taxon>Pucciniaceae</taxon>
        <taxon>Puccinia</taxon>
    </lineage>
</organism>
<sequence length="172" mass="19541">MVSLCAVILDPTFKTNYWTKNHVFIQENYNLSVKKITKTFTLVTLKFEKEHKDQSKENDSSCNNPSEEPQPSSSKSFLEVMYNEDGDEVEPLVGVLAKINQYLKDATKPHQTTNILTYWANHQHNFPILSKMAGKYLAIPATNASLERVFSKVFFPGSDPPLSQEVSSSLFF</sequence>
<evidence type="ECO:0000259" key="2">
    <source>
        <dbReference type="Pfam" id="PF05699"/>
    </source>
</evidence>
<dbReference type="PANTHER" id="PTHR23272">
    <property type="entry name" value="BED FINGER-RELATED"/>
    <property type="match status" value="1"/>
</dbReference>
<evidence type="ECO:0000313" key="4">
    <source>
        <dbReference type="Proteomes" id="UP000235388"/>
    </source>
</evidence>
<accession>A0A2N5SB65</accession>
<dbReference type="Proteomes" id="UP000235388">
    <property type="component" value="Unassembled WGS sequence"/>
</dbReference>